<dbReference type="PROSITE" id="PS50090">
    <property type="entry name" value="MYB_LIKE"/>
    <property type="match status" value="2"/>
</dbReference>
<dbReference type="Pfam" id="PF13921">
    <property type="entry name" value="Myb_DNA-bind_6"/>
    <property type="match status" value="1"/>
</dbReference>
<dbReference type="InterPro" id="IPR050560">
    <property type="entry name" value="MYB_TF"/>
</dbReference>
<evidence type="ECO:0000256" key="1">
    <source>
        <dbReference type="SAM" id="MobiDB-lite"/>
    </source>
</evidence>
<dbReference type="InterPro" id="IPR017930">
    <property type="entry name" value="Myb_dom"/>
</dbReference>
<feature type="region of interest" description="Disordered" evidence="1">
    <location>
        <begin position="214"/>
        <end position="244"/>
    </location>
</feature>
<evidence type="ECO:0000259" key="2">
    <source>
        <dbReference type="PROSITE" id="PS50090"/>
    </source>
</evidence>
<dbReference type="CDD" id="cd00167">
    <property type="entry name" value="SANT"/>
    <property type="match status" value="2"/>
</dbReference>
<dbReference type="AlphaFoldDB" id="A0A1Z5JA67"/>
<name>A0A1Z5JA67_FISSO</name>
<protein>
    <recommendedName>
        <fullName evidence="6">Myb proto-oncogene protein</fullName>
    </recommendedName>
</protein>
<dbReference type="InterPro" id="IPR001005">
    <property type="entry name" value="SANT/Myb"/>
</dbReference>
<feature type="domain" description="Myb-like" evidence="2">
    <location>
        <begin position="69"/>
        <end position="129"/>
    </location>
</feature>
<dbReference type="GO" id="GO:0000981">
    <property type="term" value="F:DNA-binding transcription factor activity, RNA polymerase II-specific"/>
    <property type="evidence" value="ECO:0007669"/>
    <property type="project" value="TreeGrafter"/>
</dbReference>
<keyword evidence="5" id="KW-1185">Reference proteome</keyword>
<evidence type="ECO:0000259" key="3">
    <source>
        <dbReference type="PROSITE" id="PS51294"/>
    </source>
</evidence>
<dbReference type="PROSITE" id="PS51294">
    <property type="entry name" value="HTH_MYB"/>
    <property type="match status" value="1"/>
</dbReference>
<gene>
    <name evidence="4" type="ORF">FisN_UnNu015</name>
</gene>
<accession>A0A1Z5JA67</accession>
<dbReference type="Gene3D" id="1.10.10.60">
    <property type="entry name" value="Homeodomain-like"/>
    <property type="match status" value="2"/>
</dbReference>
<dbReference type="SUPFAM" id="SSF46689">
    <property type="entry name" value="Homeodomain-like"/>
    <property type="match status" value="2"/>
</dbReference>
<dbReference type="InterPro" id="IPR009057">
    <property type="entry name" value="Homeodomain-like_sf"/>
</dbReference>
<evidence type="ECO:0000313" key="4">
    <source>
        <dbReference type="EMBL" id="GAX10887.1"/>
    </source>
</evidence>
<dbReference type="EMBL" id="BDSP01000029">
    <property type="protein sequence ID" value="GAX10887.1"/>
    <property type="molecule type" value="Genomic_DNA"/>
</dbReference>
<evidence type="ECO:0008006" key="6">
    <source>
        <dbReference type="Google" id="ProtNLM"/>
    </source>
</evidence>
<feature type="domain" description="HTH myb-type" evidence="3">
    <location>
        <begin position="130"/>
        <end position="184"/>
    </location>
</feature>
<feature type="region of interest" description="Disordered" evidence="1">
    <location>
        <begin position="173"/>
        <end position="198"/>
    </location>
</feature>
<dbReference type="InParanoid" id="A0A1Z5JA67"/>
<dbReference type="GO" id="GO:0000978">
    <property type="term" value="F:RNA polymerase II cis-regulatory region sequence-specific DNA binding"/>
    <property type="evidence" value="ECO:0007669"/>
    <property type="project" value="TreeGrafter"/>
</dbReference>
<reference evidence="4 5" key="1">
    <citation type="journal article" date="2015" name="Plant Cell">
        <title>Oil accumulation by the oleaginous diatom Fistulifera solaris as revealed by the genome and transcriptome.</title>
        <authorList>
            <person name="Tanaka T."/>
            <person name="Maeda Y."/>
            <person name="Veluchamy A."/>
            <person name="Tanaka M."/>
            <person name="Abida H."/>
            <person name="Marechal E."/>
            <person name="Bowler C."/>
            <person name="Muto M."/>
            <person name="Sunaga Y."/>
            <person name="Tanaka M."/>
            <person name="Yoshino T."/>
            <person name="Taniguchi T."/>
            <person name="Fukuda Y."/>
            <person name="Nemoto M."/>
            <person name="Matsumoto M."/>
            <person name="Wong P.S."/>
            <person name="Aburatani S."/>
            <person name="Fujibuchi W."/>
        </authorList>
    </citation>
    <scope>NUCLEOTIDE SEQUENCE [LARGE SCALE GENOMIC DNA]</scope>
    <source>
        <strain evidence="4 5">JPCC DA0580</strain>
    </source>
</reference>
<dbReference type="PANTHER" id="PTHR45614">
    <property type="entry name" value="MYB PROTEIN-RELATED"/>
    <property type="match status" value="1"/>
</dbReference>
<dbReference type="GO" id="GO:0005634">
    <property type="term" value="C:nucleus"/>
    <property type="evidence" value="ECO:0007669"/>
    <property type="project" value="TreeGrafter"/>
</dbReference>
<dbReference type="SMART" id="SM00717">
    <property type="entry name" value="SANT"/>
    <property type="match status" value="2"/>
</dbReference>
<sequence length="244" mass="27873">MSDRKRSAAHSDTPRPKKMRLLDSGKSSSIKSSTTHAPMWSHRKLPGKPNFLEKFTKAESQSVSSDSTSAGKKGNRWTKSEDKDLRNAVEDVMTNDPDLEKSGAWNQVCMVMGTERSAKQCRERWINYLRPGIKKGEWTAEEEELIHEMYRSFGPRWSAMAKLMKNRTDNDIKNKWNATKRSQQRKEARSPQLSIASKDSESLTALEHHWRIHHSSKKAATTPVADASPMILFKQEDDETVTEI</sequence>
<feature type="region of interest" description="Disordered" evidence="1">
    <location>
        <begin position="1"/>
        <end position="86"/>
    </location>
</feature>
<dbReference type="PANTHER" id="PTHR45614:SF274">
    <property type="entry name" value="MYB-LIKE DNA-BINDING PROTEIN"/>
    <property type="match status" value="1"/>
</dbReference>
<dbReference type="Proteomes" id="UP000198406">
    <property type="component" value="Unassembled WGS sequence"/>
</dbReference>
<dbReference type="OrthoDB" id="47994at2759"/>
<feature type="compositionally biased region" description="Polar residues" evidence="1">
    <location>
        <begin position="58"/>
        <end position="70"/>
    </location>
</feature>
<proteinExistence type="predicted"/>
<feature type="compositionally biased region" description="Basic and acidic residues" evidence="1">
    <location>
        <begin position="12"/>
        <end position="23"/>
    </location>
</feature>
<comment type="caution">
    <text evidence="4">The sequence shown here is derived from an EMBL/GenBank/DDBJ whole genome shotgun (WGS) entry which is preliminary data.</text>
</comment>
<evidence type="ECO:0000313" key="5">
    <source>
        <dbReference type="Proteomes" id="UP000198406"/>
    </source>
</evidence>
<feature type="domain" description="Myb-like" evidence="2">
    <location>
        <begin position="130"/>
        <end position="180"/>
    </location>
</feature>
<organism evidence="4 5">
    <name type="scientific">Fistulifera solaris</name>
    <name type="common">Oleaginous diatom</name>
    <dbReference type="NCBI Taxonomy" id="1519565"/>
    <lineage>
        <taxon>Eukaryota</taxon>
        <taxon>Sar</taxon>
        <taxon>Stramenopiles</taxon>
        <taxon>Ochrophyta</taxon>
        <taxon>Bacillariophyta</taxon>
        <taxon>Bacillariophyceae</taxon>
        <taxon>Bacillariophycidae</taxon>
        <taxon>Naviculales</taxon>
        <taxon>Naviculaceae</taxon>
        <taxon>Fistulifera</taxon>
    </lineage>
</organism>
<feature type="compositionally biased region" description="Low complexity" evidence="1">
    <location>
        <begin position="24"/>
        <end position="33"/>
    </location>
</feature>